<proteinExistence type="predicted"/>
<name>I7BC34_PSEPT</name>
<reference evidence="2" key="1">
    <citation type="journal article" date="2013" name="Microb. Biotechnol.">
        <title>Metabolic potential of the organic-solvent tolerant Pseudomonas putida DOT-T1E deduced from its annotated genome.</title>
        <authorList>
            <person name="Udaondo Z."/>
            <person name="Molina L."/>
            <person name="Daniels C."/>
            <person name="Gomez M.J."/>
            <person name="Molina-Henares M.A."/>
            <person name="Matilla M.A."/>
            <person name="Roca A."/>
            <person name="Fernandez M."/>
            <person name="Duque E."/>
            <person name="Segura A."/>
            <person name="Ramos J.L."/>
        </authorList>
    </citation>
    <scope>NUCLEOTIDE SEQUENCE [LARGE SCALE GENOMIC DNA]</scope>
    <source>
        <strain evidence="2">DOT-T1E</strain>
    </source>
</reference>
<protein>
    <submittedName>
        <fullName evidence="1">Uncharacterized protein</fullName>
    </submittedName>
</protein>
<dbReference type="PATRIC" id="fig|1196325.3.peg.3199"/>
<dbReference type="KEGG" id="ppx:T1E_3231"/>
<dbReference type="AlphaFoldDB" id="I7BC34"/>
<dbReference type="EMBL" id="CP003734">
    <property type="protein sequence ID" value="AFO49068.1"/>
    <property type="molecule type" value="Genomic_DNA"/>
</dbReference>
<accession>I7BC34</accession>
<dbReference type="HOGENOM" id="CLU_023034_8_1_6"/>
<dbReference type="Proteomes" id="UP000006503">
    <property type="component" value="Chromosome"/>
</dbReference>
<organism evidence="1 2">
    <name type="scientific">Pseudomonas putida (strain DOT-T1E)</name>
    <dbReference type="NCBI Taxonomy" id="1196325"/>
    <lineage>
        <taxon>Bacteria</taxon>
        <taxon>Pseudomonadati</taxon>
        <taxon>Pseudomonadota</taxon>
        <taxon>Gammaproteobacteria</taxon>
        <taxon>Pseudomonadales</taxon>
        <taxon>Pseudomonadaceae</taxon>
        <taxon>Pseudomonas</taxon>
    </lineage>
</organism>
<evidence type="ECO:0000313" key="2">
    <source>
        <dbReference type="Proteomes" id="UP000006503"/>
    </source>
</evidence>
<evidence type="ECO:0000313" key="1">
    <source>
        <dbReference type="EMBL" id="AFO49068.1"/>
    </source>
</evidence>
<sequence length="42" mass="4818">MAHITGHDLYAYWLKGLLARLPTQPASDREQLLQHQCRQVSA</sequence>
<gene>
    <name evidence="1" type="ordered locus">T1E_3231</name>
</gene>